<evidence type="ECO:0000313" key="4">
    <source>
        <dbReference type="Proteomes" id="UP001320420"/>
    </source>
</evidence>
<dbReference type="Proteomes" id="UP001320420">
    <property type="component" value="Unassembled WGS sequence"/>
</dbReference>
<gene>
    <name evidence="3" type="ORF">SLS62_001192</name>
</gene>
<proteinExistence type="predicted"/>
<dbReference type="PANTHER" id="PTHR34815:SF4">
    <property type="entry name" value="N-ACETYLTRANSFERASE DOMAIN-CONTAINING PROTEIN"/>
    <property type="match status" value="1"/>
</dbReference>
<feature type="region of interest" description="Disordered" evidence="1">
    <location>
        <begin position="1"/>
        <end position="21"/>
    </location>
</feature>
<dbReference type="InterPro" id="IPR055100">
    <property type="entry name" value="GNAT_LYC1-like"/>
</dbReference>
<dbReference type="EMBL" id="JAKJXP020000005">
    <property type="protein sequence ID" value="KAK7756749.1"/>
    <property type="molecule type" value="Genomic_DNA"/>
</dbReference>
<dbReference type="SUPFAM" id="SSF55729">
    <property type="entry name" value="Acyl-CoA N-acyltransferases (Nat)"/>
    <property type="match status" value="1"/>
</dbReference>
<dbReference type="AlphaFoldDB" id="A0AAN9V8Z3"/>
<comment type="caution">
    <text evidence="3">The sequence shown here is derived from an EMBL/GenBank/DDBJ whole genome shotgun (WGS) entry which is preliminary data.</text>
</comment>
<reference evidence="3 4" key="1">
    <citation type="submission" date="2024-02" db="EMBL/GenBank/DDBJ databases">
        <title>De novo assembly and annotation of 12 fungi associated with fruit tree decline syndrome in Ontario, Canada.</title>
        <authorList>
            <person name="Sulman M."/>
            <person name="Ellouze W."/>
            <person name="Ilyukhin E."/>
        </authorList>
    </citation>
    <scope>NUCLEOTIDE SEQUENCE [LARGE SCALE GENOMIC DNA]</scope>
    <source>
        <strain evidence="3 4">M11/M66-122</strain>
    </source>
</reference>
<feature type="region of interest" description="Disordered" evidence="1">
    <location>
        <begin position="109"/>
        <end position="132"/>
    </location>
</feature>
<dbReference type="PANTHER" id="PTHR34815">
    <property type="entry name" value="LYSINE ACETYLTRANSFERASE"/>
    <property type="match status" value="1"/>
</dbReference>
<dbReference type="InterPro" id="IPR016181">
    <property type="entry name" value="Acyl_CoA_acyltransferase"/>
</dbReference>
<organism evidence="3 4">
    <name type="scientific">Diatrype stigma</name>
    <dbReference type="NCBI Taxonomy" id="117547"/>
    <lineage>
        <taxon>Eukaryota</taxon>
        <taxon>Fungi</taxon>
        <taxon>Dikarya</taxon>
        <taxon>Ascomycota</taxon>
        <taxon>Pezizomycotina</taxon>
        <taxon>Sordariomycetes</taxon>
        <taxon>Xylariomycetidae</taxon>
        <taxon>Xylariales</taxon>
        <taxon>Diatrypaceae</taxon>
        <taxon>Diatrype</taxon>
    </lineage>
</organism>
<evidence type="ECO:0000256" key="1">
    <source>
        <dbReference type="SAM" id="MobiDB-lite"/>
    </source>
</evidence>
<feature type="domain" description="LYC1 C-terminal" evidence="2">
    <location>
        <begin position="245"/>
        <end position="516"/>
    </location>
</feature>
<evidence type="ECO:0000259" key="2">
    <source>
        <dbReference type="Pfam" id="PF22998"/>
    </source>
</evidence>
<accession>A0AAN9V8Z3</accession>
<feature type="compositionally biased region" description="Low complexity" evidence="1">
    <location>
        <begin position="181"/>
        <end position="190"/>
    </location>
</feature>
<keyword evidence="4" id="KW-1185">Reference proteome</keyword>
<dbReference type="InterPro" id="IPR053013">
    <property type="entry name" value="LAT"/>
</dbReference>
<feature type="region of interest" description="Disordered" evidence="1">
    <location>
        <begin position="171"/>
        <end position="214"/>
    </location>
</feature>
<protein>
    <recommendedName>
        <fullName evidence="2">LYC1 C-terminal domain-containing protein</fullName>
    </recommendedName>
</protein>
<sequence length="516" mass="54737">MGSQANNNDAKAPPLPDATSETLVLTRPTDEEKRRTWTLNYREWGGALSLDQYLQREPYVTTIPLSRDGGMAHWILTTQAQGTTASPPSLSPSPRPVLASCESIRKRVLVARPPPSPRGGGGGSGGSDADDGAQVTEAIGYGIGSVYTYPECRGRSYAKRMLKELGVALKKAQPGTRDDGAAAATTTAKAGAGGGQEASRGGQDPGSGSGSGLGSEPQVVCSALWSDIGKRFYASKGWHPFPSVHVSFPASSNSSITNPNPNPRVALEPITYANLASLAALDEAQLRRRLARTAARTGRTAFAFAPDHDALRWHLYRDGFVAAFVHGGAAAEEEEESAAAAPPGEMKTKGVVATTAASGEEKRRVWAVWARNYQARPTERPEDRARKNTLYILRLVVEGADEDAGEGGDGDGEQKALLREALAAVLGAARAEAARWDCGKVDLWNPTPLVRRLLEGIADGGGDGGGDGVLPREWVDRDTDSIPSLMWYGLPGDGGEEEGEGEGEVEWVANEKYCWC</sequence>
<name>A0AAN9V8Z3_9PEZI</name>
<dbReference type="Pfam" id="PF22998">
    <property type="entry name" value="GNAT_LYC1-like"/>
    <property type="match status" value="1"/>
</dbReference>
<evidence type="ECO:0000313" key="3">
    <source>
        <dbReference type="EMBL" id="KAK7756749.1"/>
    </source>
</evidence>
<feature type="compositionally biased region" description="Gly residues" evidence="1">
    <location>
        <begin position="203"/>
        <end position="213"/>
    </location>
</feature>